<dbReference type="GO" id="GO:0052621">
    <property type="term" value="F:diguanylate cyclase activity"/>
    <property type="evidence" value="ECO:0007669"/>
    <property type="project" value="TreeGrafter"/>
</dbReference>
<dbReference type="InterPro" id="IPR050469">
    <property type="entry name" value="Diguanylate_Cyclase"/>
</dbReference>
<dbReference type="GO" id="GO:0043709">
    <property type="term" value="P:cell adhesion involved in single-species biofilm formation"/>
    <property type="evidence" value="ECO:0007669"/>
    <property type="project" value="TreeGrafter"/>
</dbReference>
<dbReference type="SMART" id="SM00267">
    <property type="entry name" value="GGDEF"/>
    <property type="match status" value="1"/>
</dbReference>
<gene>
    <name evidence="7" type="ORF">C1876_14370</name>
    <name evidence="8" type="ORF">DMP09_10335</name>
</gene>
<dbReference type="SUPFAM" id="SSF55073">
    <property type="entry name" value="Nucleotide cyclase"/>
    <property type="match status" value="1"/>
</dbReference>
<dbReference type="AlphaFoldDB" id="A0A3N0IW92"/>
<dbReference type="Proteomes" id="UP000253817">
    <property type="component" value="Unassembled WGS sequence"/>
</dbReference>
<evidence type="ECO:0000256" key="1">
    <source>
        <dbReference type="ARBA" id="ARBA00022692"/>
    </source>
</evidence>
<dbReference type="EMBL" id="QICC01000042">
    <property type="protein sequence ID" value="RNM41271.1"/>
    <property type="molecule type" value="Genomic_DNA"/>
</dbReference>
<feature type="domain" description="GGDEF" evidence="6">
    <location>
        <begin position="409"/>
        <end position="545"/>
    </location>
</feature>
<dbReference type="InterPro" id="IPR003660">
    <property type="entry name" value="HAMP_dom"/>
</dbReference>
<dbReference type="CDD" id="cd01949">
    <property type="entry name" value="GGDEF"/>
    <property type="match status" value="1"/>
</dbReference>
<dbReference type="NCBIfam" id="TIGR00254">
    <property type="entry name" value="GGDEF"/>
    <property type="match status" value="1"/>
</dbReference>
<feature type="region of interest" description="Disordered" evidence="3">
    <location>
        <begin position="530"/>
        <end position="549"/>
    </location>
</feature>
<dbReference type="InterPro" id="IPR043128">
    <property type="entry name" value="Rev_trsase/Diguanyl_cyclase"/>
</dbReference>
<protein>
    <submittedName>
        <fullName evidence="8">Sensor domain-containing diguanylate cyclase</fullName>
    </submittedName>
</protein>
<keyword evidence="9" id="KW-1185">Reference proteome</keyword>
<dbReference type="InterPro" id="IPR000160">
    <property type="entry name" value="GGDEF_dom"/>
</dbReference>
<evidence type="ECO:0000313" key="10">
    <source>
        <dbReference type="Proteomes" id="UP000270112"/>
    </source>
</evidence>
<evidence type="ECO:0000259" key="5">
    <source>
        <dbReference type="PROSITE" id="PS50885"/>
    </source>
</evidence>
<name>A0A3N0IW92_9ACTN</name>
<dbReference type="Pfam" id="PF00672">
    <property type="entry name" value="HAMP"/>
    <property type="match status" value="1"/>
</dbReference>
<keyword evidence="2 4" id="KW-1133">Transmembrane helix</keyword>
<dbReference type="Proteomes" id="UP000270112">
    <property type="component" value="Unassembled WGS sequence"/>
</dbReference>
<dbReference type="SMART" id="SM00304">
    <property type="entry name" value="HAMP"/>
    <property type="match status" value="1"/>
</dbReference>
<dbReference type="EMBL" id="PPTT01000030">
    <property type="protein sequence ID" value="RDB66683.1"/>
    <property type="molecule type" value="Genomic_DNA"/>
</dbReference>
<feature type="domain" description="HAMP" evidence="5">
    <location>
        <begin position="321"/>
        <end position="373"/>
    </location>
</feature>
<evidence type="ECO:0000259" key="6">
    <source>
        <dbReference type="PROSITE" id="PS50887"/>
    </source>
</evidence>
<evidence type="ECO:0000313" key="8">
    <source>
        <dbReference type="EMBL" id="RNM41271.1"/>
    </source>
</evidence>
<sequence length="549" mass="60556">MLGCTLLCAAVVGGAGIINANSVVDADSSHIMNLMCGEKAESIDAILSRIEQSVGTLAMYSMDGLDDTSLLQDSSYVDELTARIQSVAVNAASSTEGALAVYVRFNPELTDATAGLLWSKTSQEGSFRAVAPTDLSRYAADDTEHVGWYYEPVKNGKPTWIAPYFNKNLNVEMLSYVIPLYANNQTVGVVGMDIDFDVIEDVVMNTHVYESGYAFLTDGEANIMFHRELAQGTPMSGLEESLGPVAAELQGGGDGSYLFPYTWRGVEKQMALCSLSNGMRLAITAPTAEIDAAKNNLIFQIGVFTVIVSALAVVMTSLMTRRIVRPLKELNVAARQIAEGDLSIELSSRTKDEVGTLAESFQQTVNHLRQYIDYINGLAYRDGLTGVKNKTAYQDTAQRLEEATKTGKPEFAVLVLDINGLKHVNDTCGHDFGDMLIIDACRIICKVFKRSPVYRVGGDEFAVILEHWDLEHYVELLERFERELEESNQYAHPEGRVSIARGIAVYEESVDLTFVDVFKRADEAMYQNKAAMKRRERDRRAPDDASDDR</sequence>
<dbReference type="PANTHER" id="PTHR45138">
    <property type="entry name" value="REGULATORY COMPONENTS OF SENSORY TRANSDUCTION SYSTEM"/>
    <property type="match status" value="1"/>
</dbReference>
<feature type="transmembrane region" description="Helical" evidence="4">
    <location>
        <begin position="297"/>
        <end position="318"/>
    </location>
</feature>
<dbReference type="RefSeq" id="WP_114547411.1">
    <property type="nucleotide sequence ID" value="NZ_PPTT01000030.1"/>
</dbReference>
<reference evidence="7 9" key="1">
    <citation type="journal article" date="2018" name="Elife">
        <title>Discovery and characterization of a prevalent human gut bacterial enzyme sufficient for the inactivation of a family of plant toxins.</title>
        <authorList>
            <person name="Koppel N."/>
            <person name="Bisanz J.E."/>
            <person name="Pandelia M.E."/>
            <person name="Turnbaugh P.J."/>
            <person name="Balskus E.P."/>
        </authorList>
    </citation>
    <scope>NUCLEOTIDE SEQUENCE [LARGE SCALE GENOMIC DNA]</scope>
    <source>
        <strain evidence="7 9">DSM 16107</strain>
    </source>
</reference>
<evidence type="ECO:0000256" key="4">
    <source>
        <dbReference type="SAM" id="Phobius"/>
    </source>
</evidence>
<dbReference type="GO" id="GO:1902201">
    <property type="term" value="P:negative regulation of bacterial-type flagellum-dependent cell motility"/>
    <property type="evidence" value="ECO:0007669"/>
    <property type="project" value="TreeGrafter"/>
</dbReference>
<evidence type="ECO:0000256" key="2">
    <source>
        <dbReference type="ARBA" id="ARBA00022989"/>
    </source>
</evidence>
<feature type="compositionally biased region" description="Basic and acidic residues" evidence="3">
    <location>
        <begin position="533"/>
        <end position="549"/>
    </location>
</feature>
<dbReference type="Gene3D" id="3.30.450.20">
    <property type="entry name" value="PAS domain"/>
    <property type="match status" value="1"/>
</dbReference>
<comment type="caution">
    <text evidence="8">The sequence shown here is derived from an EMBL/GenBank/DDBJ whole genome shotgun (WGS) entry which is preliminary data.</text>
</comment>
<dbReference type="GO" id="GO:0005886">
    <property type="term" value="C:plasma membrane"/>
    <property type="evidence" value="ECO:0007669"/>
    <property type="project" value="TreeGrafter"/>
</dbReference>
<dbReference type="PROSITE" id="PS50887">
    <property type="entry name" value="GGDEF"/>
    <property type="match status" value="1"/>
</dbReference>
<dbReference type="OrthoDB" id="23692at2"/>
<dbReference type="Pfam" id="PF22673">
    <property type="entry name" value="MCP-like_PDC_1"/>
    <property type="match status" value="1"/>
</dbReference>
<dbReference type="GO" id="GO:0007165">
    <property type="term" value="P:signal transduction"/>
    <property type="evidence" value="ECO:0007669"/>
    <property type="project" value="InterPro"/>
</dbReference>
<reference evidence="10" key="2">
    <citation type="submission" date="2018-05" db="EMBL/GenBank/DDBJ databases">
        <title>Genome Sequencing of selected type strains of the family Eggerthellaceae.</title>
        <authorList>
            <person name="Danylec N."/>
            <person name="Stoll D.A."/>
            <person name="Doetsch A."/>
            <person name="Huch M."/>
        </authorList>
    </citation>
    <scope>NUCLEOTIDE SEQUENCE [LARGE SCALE GENOMIC DNA]</scope>
    <source>
        <strain evidence="10">DSM 16107</strain>
    </source>
</reference>
<dbReference type="SUPFAM" id="SSF158472">
    <property type="entry name" value="HAMP domain-like"/>
    <property type="match status" value="1"/>
</dbReference>
<dbReference type="InterPro" id="IPR029787">
    <property type="entry name" value="Nucleotide_cyclase"/>
</dbReference>
<accession>A0A3N0IW92</accession>
<evidence type="ECO:0000313" key="7">
    <source>
        <dbReference type="EMBL" id="RDB66683.1"/>
    </source>
</evidence>
<reference evidence="8" key="3">
    <citation type="journal article" date="2019" name="Microbiol. Resour. Announc.">
        <title>Draft Genome Sequences of Type Strains of Gordonibacter faecihominis, Paraeggerthella hongkongensis, Parvibacter caecicola,Slackia equolifaciens, Slackia faecicanis, and Slackia isoflavoniconvertens.</title>
        <authorList>
            <person name="Danylec N."/>
            <person name="Stoll D.A."/>
            <person name="Dotsch A."/>
            <person name="Huch M."/>
        </authorList>
    </citation>
    <scope>NUCLEOTIDE SEQUENCE</scope>
    <source>
        <strain evidence="8">DSM 16107</strain>
    </source>
</reference>
<evidence type="ECO:0000313" key="9">
    <source>
        <dbReference type="Proteomes" id="UP000253817"/>
    </source>
</evidence>
<dbReference type="PANTHER" id="PTHR45138:SF9">
    <property type="entry name" value="DIGUANYLATE CYCLASE DGCM-RELATED"/>
    <property type="match status" value="1"/>
</dbReference>
<keyword evidence="4" id="KW-0472">Membrane</keyword>
<dbReference type="CDD" id="cd06225">
    <property type="entry name" value="HAMP"/>
    <property type="match status" value="1"/>
</dbReference>
<evidence type="ECO:0000256" key="3">
    <source>
        <dbReference type="SAM" id="MobiDB-lite"/>
    </source>
</evidence>
<dbReference type="PROSITE" id="PS50885">
    <property type="entry name" value="HAMP"/>
    <property type="match status" value="1"/>
</dbReference>
<organism evidence="8 10">
    <name type="scientific">Eggerthella sinensis</name>
    <dbReference type="NCBI Taxonomy" id="242230"/>
    <lineage>
        <taxon>Bacteria</taxon>
        <taxon>Bacillati</taxon>
        <taxon>Actinomycetota</taxon>
        <taxon>Coriobacteriia</taxon>
        <taxon>Eggerthellales</taxon>
        <taxon>Eggerthellaceae</taxon>
        <taxon>Eggerthella</taxon>
    </lineage>
</organism>
<proteinExistence type="predicted"/>
<dbReference type="Gene3D" id="6.10.340.10">
    <property type="match status" value="1"/>
</dbReference>
<dbReference type="CDD" id="cd12913">
    <property type="entry name" value="PDC1_MCP_like"/>
    <property type="match status" value="1"/>
</dbReference>
<dbReference type="Pfam" id="PF00990">
    <property type="entry name" value="GGDEF"/>
    <property type="match status" value="1"/>
</dbReference>
<keyword evidence="1 4" id="KW-0812">Transmembrane</keyword>
<dbReference type="Gene3D" id="3.30.70.270">
    <property type="match status" value="1"/>
</dbReference>